<name>E0STI9_IGNAA</name>
<dbReference type="AlphaFoldDB" id="E0STI9"/>
<organism evidence="1 2">
    <name type="scientific">Ignisphaera aggregans (strain DSM 17230 / JCM 13409 / AQ1.S1)</name>
    <dbReference type="NCBI Taxonomy" id="583356"/>
    <lineage>
        <taxon>Archaea</taxon>
        <taxon>Thermoproteota</taxon>
        <taxon>Thermoprotei</taxon>
        <taxon>Desulfurococcales</taxon>
        <taxon>Desulfurococcaceae</taxon>
        <taxon>Ignisphaera</taxon>
    </lineage>
</organism>
<accession>E0STI9</accession>
<dbReference type="KEGG" id="iag:Igag_1983"/>
<dbReference type="EMBL" id="CP002098">
    <property type="protein sequence ID" value="ADM28775.1"/>
    <property type="molecule type" value="Genomic_DNA"/>
</dbReference>
<sequence>MGVDIARGEEIADKVVETLAIKLRAMEEIGKGFHADGDVTMYDRLIVVLGTLGKRYIDRVLETEPTESDVKRVVEILEKHGVELTPEEIIILSKVRRFIEEKLKVEGLTILEKIIDADIEVGMNSDLVSIYAGSWR</sequence>
<proteinExistence type="predicted"/>
<dbReference type="Proteomes" id="UP000001304">
    <property type="component" value="Chromosome"/>
</dbReference>
<gene>
    <name evidence="1" type="ordered locus">Igag_1983</name>
</gene>
<dbReference type="BioCyc" id="IAGG583356:GHAH-1972-MONOMER"/>
<keyword evidence="2" id="KW-1185">Reference proteome</keyword>
<evidence type="ECO:0000313" key="1">
    <source>
        <dbReference type="EMBL" id="ADM28775.1"/>
    </source>
</evidence>
<protein>
    <submittedName>
        <fullName evidence="1">Uncharacterized protein</fullName>
    </submittedName>
</protein>
<reference evidence="1 2" key="1">
    <citation type="journal article" date="2010" name="Stand. Genomic Sci.">
        <title>Complete genome sequence of Ignisphaera aggregans type strain (AQ1.S1).</title>
        <authorList>
            <person name="Goker M."/>
            <person name="Held B."/>
            <person name="Lapidus A."/>
            <person name="Nolan M."/>
            <person name="Spring S."/>
            <person name="Yasawong M."/>
            <person name="Lucas S."/>
            <person name="Glavina Del Rio T."/>
            <person name="Tice H."/>
            <person name="Cheng J.F."/>
            <person name="Goodwin L."/>
            <person name="Tapia R."/>
            <person name="Pitluck S."/>
            <person name="Liolios K."/>
            <person name="Ivanova N."/>
            <person name="Mavromatis K."/>
            <person name="Mikhailova N."/>
            <person name="Pati A."/>
            <person name="Chen A."/>
            <person name="Palaniappan K."/>
            <person name="Brambilla E."/>
            <person name="Land M."/>
            <person name="Hauser L."/>
            <person name="Chang Y.J."/>
            <person name="Jeffries C.D."/>
            <person name="Brettin T."/>
            <person name="Detter J.C."/>
            <person name="Han C."/>
            <person name="Rohde M."/>
            <person name="Sikorski J."/>
            <person name="Woyke T."/>
            <person name="Bristow J."/>
            <person name="Eisen J.A."/>
            <person name="Markowitz V."/>
            <person name="Hugenholtz P."/>
            <person name="Kyrpides N.C."/>
            <person name="Klenk H.P."/>
        </authorList>
    </citation>
    <scope>NUCLEOTIDE SEQUENCE [LARGE SCALE GENOMIC DNA]</scope>
    <source>
        <strain evidence="2">DSM 17230 / JCM 13409 / AQ1.S1</strain>
    </source>
</reference>
<evidence type="ECO:0000313" key="2">
    <source>
        <dbReference type="Proteomes" id="UP000001304"/>
    </source>
</evidence>
<dbReference type="HOGENOM" id="CLU_1870705_0_0_2"/>